<dbReference type="CDD" id="cd02440">
    <property type="entry name" value="AdoMet_MTases"/>
    <property type="match status" value="1"/>
</dbReference>
<dbReference type="InterPro" id="IPR029063">
    <property type="entry name" value="SAM-dependent_MTases_sf"/>
</dbReference>
<proteinExistence type="inferred from homology"/>
<dbReference type="GO" id="GO:0032259">
    <property type="term" value="P:methylation"/>
    <property type="evidence" value="ECO:0007669"/>
    <property type="project" value="UniProtKB-KW"/>
</dbReference>
<dbReference type="AlphaFoldDB" id="A0A4Q7KWP6"/>
<accession>A0A4Q7KWP6</accession>
<evidence type="ECO:0000256" key="1">
    <source>
        <dbReference type="ARBA" id="ARBA00008361"/>
    </source>
</evidence>
<evidence type="ECO:0000256" key="2">
    <source>
        <dbReference type="ARBA" id="ARBA00022603"/>
    </source>
</evidence>
<keyword evidence="3 5" id="KW-0808">Transferase</keyword>
<dbReference type="InterPro" id="IPR013216">
    <property type="entry name" value="Methyltransf_11"/>
</dbReference>
<protein>
    <submittedName>
        <fullName evidence="5">Methyltransferase family protein</fullName>
    </submittedName>
</protein>
<dbReference type="OrthoDB" id="9797252at2"/>
<feature type="domain" description="Methyltransferase type 11" evidence="4">
    <location>
        <begin position="53"/>
        <end position="142"/>
    </location>
</feature>
<dbReference type="InterPro" id="IPR051052">
    <property type="entry name" value="Diverse_substrate_MTase"/>
</dbReference>
<keyword evidence="2 5" id="KW-0489">Methyltransferase</keyword>
<sequence length="256" mass="28403">MFADVSGYRGSFPGRANSFGEAAPAYAEHRPDYPVDAVSWVIEDAPNSPPHVLDLAAGTGKLTETLVAQGFRVTAVEPDPLMLAELTQRFPEVTALDGTAENIPLPDGLVDVVVAGQAFHWFRPNKAYPEIARVLRPGGIVAGLWNHHDLEVDWVAEMNELTDTGMGGDWLAHDVMPEHPLFTDFRRTRFRHSQPRTAETMTATIGTHSRALTRTPSERIEYLRQVRSYLDSRPETATGEFELPLITTVVRAHLRP</sequence>
<dbReference type="EMBL" id="SGWQ01000003">
    <property type="protein sequence ID" value="RZS41204.1"/>
    <property type="molecule type" value="Genomic_DNA"/>
</dbReference>
<dbReference type="PANTHER" id="PTHR44942:SF4">
    <property type="entry name" value="METHYLTRANSFERASE TYPE 11 DOMAIN-CONTAINING PROTEIN"/>
    <property type="match status" value="1"/>
</dbReference>
<evidence type="ECO:0000256" key="3">
    <source>
        <dbReference type="ARBA" id="ARBA00022679"/>
    </source>
</evidence>
<dbReference type="Pfam" id="PF08241">
    <property type="entry name" value="Methyltransf_11"/>
    <property type="match status" value="1"/>
</dbReference>
<dbReference type="Proteomes" id="UP000294257">
    <property type="component" value="Unassembled WGS sequence"/>
</dbReference>
<dbReference type="SUPFAM" id="SSF53335">
    <property type="entry name" value="S-adenosyl-L-methionine-dependent methyltransferases"/>
    <property type="match status" value="1"/>
</dbReference>
<keyword evidence="6" id="KW-1185">Reference proteome</keyword>
<reference evidence="5 6" key="1">
    <citation type="submission" date="2019-02" db="EMBL/GenBank/DDBJ databases">
        <title>Genomic Encyclopedia of Type Strains, Phase IV (KMG-IV): sequencing the most valuable type-strain genomes for metagenomic binning, comparative biology and taxonomic classification.</title>
        <authorList>
            <person name="Goeker M."/>
        </authorList>
    </citation>
    <scope>NUCLEOTIDE SEQUENCE [LARGE SCALE GENOMIC DNA]</scope>
    <source>
        <strain evidence="5 6">DSM 101727</strain>
    </source>
</reference>
<name>A0A4Q7KWP6_9PSEU</name>
<evidence type="ECO:0000313" key="5">
    <source>
        <dbReference type="EMBL" id="RZS41204.1"/>
    </source>
</evidence>
<dbReference type="GO" id="GO:0008757">
    <property type="term" value="F:S-adenosylmethionine-dependent methyltransferase activity"/>
    <property type="evidence" value="ECO:0007669"/>
    <property type="project" value="InterPro"/>
</dbReference>
<dbReference type="Gene3D" id="3.40.50.150">
    <property type="entry name" value="Vaccinia Virus protein VP39"/>
    <property type="match status" value="1"/>
</dbReference>
<comment type="similarity">
    <text evidence="1">Belongs to the methyltransferase superfamily.</text>
</comment>
<organism evidence="5 6">
    <name type="scientific">Herbihabitans rhizosphaerae</name>
    <dbReference type="NCBI Taxonomy" id="1872711"/>
    <lineage>
        <taxon>Bacteria</taxon>
        <taxon>Bacillati</taxon>
        <taxon>Actinomycetota</taxon>
        <taxon>Actinomycetes</taxon>
        <taxon>Pseudonocardiales</taxon>
        <taxon>Pseudonocardiaceae</taxon>
        <taxon>Herbihabitans</taxon>
    </lineage>
</organism>
<dbReference type="PANTHER" id="PTHR44942">
    <property type="entry name" value="METHYLTRANSF_11 DOMAIN-CONTAINING PROTEIN"/>
    <property type="match status" value="1"/>
</dbReference>
<comment type="caution">
    <text evidence="5">The sequence shown here is derived from an EMBL/GenBank/DDBJ whole genome shotgun (WGS) entry which is preliminary data.</text>
</comment>
<evidence type="ECO:0000313" key="6">
    <source>
        <dbReference type="Proteomes" id="UP000294257"/>
    </source>
</evidence>
<dbReference type="RefSeq" id="WP_130344150.1">
    <property type="nucleotide sequence ID" value="NZ_SGWQ01000003.1"/>
</dbReference>
<gene>
    <name evidence="5" type="ORF">EV193_103524</name>
</gene>
<evidence type="ECO:0000259" key="4">
    <source>
        <dbReference type="Pfam" id="PF08241"/>
    </source>
</evidence>